<dbReference type="EMBL" id="BAABJP010000030">
    <property type="protein sequence ID" value="GAA5163877.1"/>
    <property type="molecule type" value="Genomic_DNA"/>
</dbReference>
<dbReference type="Pfam" id="PF12833">
    <property type="entry name" value="HTH_18"/>
    <property type="match status" value="1"/>
</dbReference>
<dbReference type="Proteomes" id="UP001428817">
    <property type="component" value="Unassembled WGS sequence"/>
</dbReference>
<name>A0ABP9QLM7_9PSEU</name>
<dbReference type="SUPFAM" id="SSF46689">
    <property type="entry name" value="Homeodomain-like"/>
    <property type="match status" value="2"/>
</dbReference>
<comment type="caution">
    <text evidence="5">The sequence shown here is derived from an EMBL/GenBank/DDBJ whole genome shotgun (WGS) entry which is preliminary data.</text>
</comment>
<dbReference type="SMART" id="SM00342">
    <property type="entry name" value="HTH_ARAC"/>
    <property type="match status" value="1"/>
</dbReference>
<evidence type="ECO:0000259" key="4">
    <source>
        <dbReference type="PROSITE" id="PS01124"/>
    </source>
</evidence>
<dbReference type="InterPro" id="IPR018062">
    <property type="entry name" value="HTH_AraC-typ_CS"/>
</dbReference>
<dbReference type="InterPro" id="IPR052158">
    <property type="entry name" value="INH-QAR"/>
</dbReference>
<keyword evidence="3" id="KW-0804">Transcription</keyword>
<dbReference type="Gene3D" id="3.40.50.880">
    <property type="match status" value="1"/>
</dbReference>
<feature type="domain" description="HTH araC/xylS-type" evidence="4">
    <location>
        <begin position="272"/>
        <end position="370"/>
    </location>
</feature>
<sequence length="375" mass="39577">MLWLATGADSCACTSAMASAANGDSGRASTGAAGALLVIRIILGRPGSAHEWQKCRNPVDFRHMDAHRVAVLALDGVLPLDLGIPVQIFGERSLPYRLTVCGPTEAVRTDSGFAIAPCADLAAVADADTVVVPGYEPAGHRPPEPVLDALRAAHRNGRRLVSICTGAFALAAAGVLDGRKATTHWWYTAALAADYPAVRVDPGVLYVEDGPVLTSAGVSAGVDLCLHILRRDLGARTANEVARALVAAPHREGGQAQYIQAPLAAPDGGSLAATRAWAMGRLAEPLTVPDLAARAGMSERTFARRFVAETGLTPLQWLLRARVELAKELVEEDAHGLDRIAERCGLGTAANLRLHFRRLVGTTPTAYRRTFAARS</sequence>
<dbReference type="Pfam" id="PF01965">
    <property type="entry name" value="DJ-1_PfpI"/>
    <property type="match status" value="1"/>
</dbReference>
<dbReference type="PANTHER" id="PTHR43130">
    <property type="entry name" value="ARAC-FAMILY TRANSCRIPTIONAL REGULATOR"/>
    <property type="match status" value="1"/>
</dbReference>
<gene>
    <name evidence="5" type="ORF">GCM10023321_51490</name>
</gene>
<evidence type="ECO:0000313" key="6">
    <source>
        <dbReference type="Proteomes" id="UP001428817"/>
    </source>
</evidence>
<evidence type="ECO:0000313" key="5">
    <source>
        <dbReference type="EMBL" id="GAA5163877.1"/>
    </source>
</evidence>
<accession>A0ABP9QLM7</accession>
<keyword evidence="1" id="KW-0805">Transcription regulation</keyword>
<dbReference type="SUPFAM" id="SSF52317">
    <property type="entry name" value="Class I glutamine amidotransferase-like"/>
    <property type="match status" value="1"/>
</dbReference>
<keyword evidence="6" id="KW-1185">Reference proteome</keyword>
<evidence type="ECO:0000256" key="1">
    <source>
        <dbReference type="ARBA" id="ARBA00023015"/>
    </source>
</evidence>
<keyword evidence="2" id="KW-0238">DNA-binding</keyword>
<dbReference type="PROSITE" id="PS01124">
    <property type="entry name" value="HTH_ARAC_FAMILY_2"/>
    <property type="match status" value="1"/>
</dbReference>
<dbReference type="InterPro" id="IPR002818">
    <property type="entry name" value="DJ-1/PfpI"/>
</dbReference>
<dbReference type="InterPro" id="IPR018060">
    <property type="entry name" value="HTH_AraC"/>
</dbReference>
<proteinExistence type="predicted"/>
<dbReference type="InterPro" id="IPR029062">
    <property type="entry name" value="Class_I_gatase-like"/>
</dbReference>
<protein>
    <submittedName>
        <fullName evidence="5">Helix-turn-helix domain-containing protein</fullName>
    </submittedName>
</protein>
<dbReference type="PANTHER" id="PTHR43130:SF3">
    <property type="entry name" value="HTH-TYPE TRANSCRIPTIONAL REGULATOR RV1931C"/>
    <property type="match status" value="1"/>
</dbReference>
<dbReference type="InterPro" id="IPR009057">
    <property type="entry name" value="Homeodomain-like_sf"/>
</dbReference>
<dbReference type="CDD" id="cd03137">
    <property type="entry name" value="GATase1_AraC_1"/>
    <property type="match status" value="1"/>
</dbReference>
<organism evidence="5 6">
    <name type="scientific">Pseudonocardia eucalypti</name>
    <dbReference type="NCBI Taxonomy" id="648755"/>
    <lineage>
        <taxon>Bacteria</taxon>
        <taxon>Bacillati</taxon>
        <taxon>Actinomycetota</taxon>
        <taxon>Actinomycetes</taxon>
        <taxon>Pseudonocardiales</taxon>
        <taxon>Pseudonocardiaceae</taxon>
        <taxon>Pseudonocardia</taxon>
    </lineage>
</organism>
<dbReference type="PROSITE" id="PS00041">
    <property type="entry name" value="HTH_ARAC_FAMILY_1"/>
    <property type="match status" value="1"/>
</dbReference>
<reference evidence="6" key="1">
    <citation type="journal article" date="2019" name="Int. J. Syst. Evol. Microbiol.">
        <title>The Global Catalogue of Microorganisms (GCM) 10K type strain sequencing project: providing services to taxonomists for standard genome sequencing and annotation.</title>
        <authorList>
            <consortium name="The Broad Institute Genomics Platform"/>
            <consortium name="The Broad Institute Genome Sequencing Center for Infectious Disease"/>
            <person name="Wu L."/>
            <person name="Ma J."/>
        </authorList>
    </citation>
    <scope>NUCLEOTIDE SEQUENCE [LARGE SCALE GENOMIC DNA]</scope>
    <source>
        <strain evidence="6">JCM 18303</strain>
    </source>
</reference>
<evidence type="ECO:0000256" key="2">
    <source>
        <dbReference type="ARBA" id="ARBA00023125"/>
    </source>
</evidence>
<dbReference type="Gene3D" id="1.10.10.60">
    <property type="entry name" value="Homeodomain-like"/>
    <property type="match status" value="1"/>
</dbReference>
<evidence type="ECO:0000256" key="3">
    <source>
        <dbReference type="ARBA" id="ARBA00023163"/>
    </source>
</evidence>